<feature type="compositionally biased region" description="Basic and acidic residues" evidence="2">
    <location>
        <begin position="313"/>
        <end position="338"/>
    </location>
</feature>
<dbReference type="EnsemblPlants" id="Kaladp0062s0100.1.v1.1">
    <property type="protein sequence ID" value="Kaladp0062s0100.1.v1.1"/>
    <property type="gene ID" value="Kaladp0062s0100.v1.1"/>
</dbReference>
<keyword evidence="1" id="KW-0863">Zinc-finger</keyword>
<feature type="compositionally biased region" description="Polar residues" evidence="2">
    <location>
        <begin position="273"/>
        <end position="300"/>
    </location>
</feature>
<keyword evidence="1" id="KW-0479">Metal-binding</keyword>
<dbReference type="AlphaFoldDB" id="A0A7N0UFM2"/>
<feature type="compositionally biased region" description="Basic residues" evidence="2">
    <location>
        <begin position="339"/>
        <end position="351"/>
    </location>
</feature>
<reference evidence="4" key="1">
    <citation type="submission" date="2021-01" db="UniProtKB">
        <authorList>
            <consortium name="EnsemblPlants"/>
        </authorList>
    </citation>
    <scope>IDENTIFICATION</scope>
</reference>
<evidence type="ECO:0000256" key="2">
    <source>
        <dbReference type="SAM" id="MobiDB-lite"/>
    </source>
</evidence>
<dbReference type="PANTHER" id="PTHR36055:SF1">
    <property type="entry name" value="C2H2-LIKE ZINC FINGER PROTEIN"/>
    <property type="match status" value="1"/>
</dbReference>
<dbReference type="Gramene" id="Kaladp0062s0100.1.v1.1">
    <property type="protein sequence ID" value="Kaladp0062s0100.1.v1.1"/>
    <property type="gene ID" value="Kaladp0062s0100.v1.1"/>
</dbReference>
<feature type="compositionally biased region" description="Basic and acidic residues" evidence="2">
    <location>
        <begin position="237"/>
        <end position="250"/>
    </location>
</feature>
<protein>
    <recommendedName>
        <fullName evidence="3">C2H2-type domain-containing protein</fullName>
    </recommendedName>
</protein>
<evidence type="ECO:0000313" key="5">
    <source>
        <dbReference type="Proteomes" id="UP000594263"/>
    </source>
</evidence>
<keyword evidence="1" id="KW-0862">Zinc</keyword>
<dbReference type="InterPro" id="IPR013087">
    <property type="entry name" value="Znf_C2H2_type"/>
</dbReference>
<organism evidence="4 5">
    <name type="scientific">Kalanchoe fedtschenkoi</name>
    <name type="common">Lavender scallops</name>
    <name type="synonym">South American air plant</name>
    <dbReference type="NCBI Taxonomy" id="63787"/>
    <lineage>
        <taxon>Eukaryota</taxon>
        <taxon>Viridiplantae</taxon>
        <taxon>Streptophyta</taxon>
        <taxon>Embryophyta</taxon>
        <taxon>Tracheophyta</taxon>
        <taxon>Spermatophyta</taxon>
        <taxon>Magnoliopsida</taxon>
        <taxon>eudicotyledons</taxon>
        <taxon>Gunneridae</taxon>
        <taxon>Pentapetalae</taxon>
        <taxon>Saxifragales</taxon>
        <taxon>Crassulaceae</taxon>
        <taxon>Kalanchoe</taxon>
    </lineage>
</organism>
<dbReference type="Proteomes" id="UP000594263">
    <property type="component" value="Unplaced"/>
</dbReference>
<name>A0A7N0UFM2_KALFE</name>
<dbReference type="PROSITE" id="PS50157">
    <property type="entry name" value="ZINC_FINGER_C2H2_2"/>
    <property type="match status" value="1"/>
</dbReference>
<sequence>MDTTPPKSPPWHSKNPVKWSEIKWAVDPQELPDWPLLSQDVICLKCELCSRTFYSTINFRRHEFFHVRQRNNPDWFLDTRQKNSSFKEFWHERSRDIIKDIFSFQDVEPKGVTWDRTVEELASIPKTNIRLPRAYFKARNKLLDTVKSEDPEFSVSPDKFLKLLSGGSEKTFLHNDTDEPVQSHVFRDAEEIALAQENLVATACFLLEQKLRKAWHAHCKDEATSLQNELIKEEEDEKTRQPKTEGNKLDGKKKKKKPKKQIVEDKSEEGNLELTSGTKQSMATSRPEVSTSVEDSQTPVAQLEHLPAASQIRDAKKEDGEGKQKEEGSTEQKSEEGKKKKNKKKKKKPNK</sequence>
<evidence type="ECO:0000259" key="3">
    <source>
        <dbReference type="PROSITE" id="PS50157"/>
    </source>
</evidence>
<proteinExistence type="predicted"/>
<dbReference type="PANTHER" id="PTHR36055">
    <property type="entry name" value="C2H2-LIKE ZINC FINGER PROTEIN"/>
    <property type="match status" value="1"/>
</dbReference>
<feature type="domain" description="C2H2-type" evidence="3">
    <location>
        <begin position="44"/>
        <end position="71"/>
    </location>
</feature>
<dbReference type="PROSITE" id="PS00028">
    <property type="entry name" value="ZINC_FINGER_C2H2_1"/>
    <property type="match status" value="1"/>
</dbReference>
<accession>A0A7N0UFM2</accession>
<keyword evidence="5" id="KW-1185">Reference proteome</keyword>
<feature type="region of interest" description="Disordered" evidence="2">
    <location>
        <begin position="232"/>
        <end position="351"/>
    </location>
</feature>
<feature type="compositionally biased region" description="Basic residues" evidence="2">
    <location>
        <begin position="251"/>
        <end position="260"/>
    </location>
</feature>
<evidence type="ECO:0000256" key="1">
    <source>
        <dbReference type="PROSITE-ProRule" id="PRU00042"/>
    </source>
</evidence>
<evidence type="ECO:0000313" key="4">
    <source>
        <dbReference type="EnsemblPlants" id="Kaladp0062s0100.1.v1.1"/>
    </source>
</evidence>
<dbReference type="GO" id="GO:0008270">
    <property type="term" value="F:zinc ion binding"/>
    <property type="evidence" value="ECO:0007669"/>
    <property type="project" value="UniProtKB-KW"/>
</dbReference>